<protein>
    <submittedName>
        <fullName evidence="1">Uncharacterized protein YbbK (DUF523 family)</fullName>
    </submittedName>
</protein>
<dbReference type="PANTHER" id="PTHR30087">
    <property type="entry name" value="INNER MEMBRANE PROTEIN"/>
    <property type="match status" value="1"/>
</dbReference>
<proteinExistence type="predicted"/>
<accession>A0ABU0E2N4</accession>
<dbReference type="RefSeq" id="WP_307407638.1">
    <property type="nucleotide sequence ID" value="NZ_JAUSUR010000003.1"/>
</dbReference>
<dbReference type="Pfam" id="PF04463">
    <property type="entry name" value="2-thiour_desulf"/>
    <property type="match status" value="1"/>
</dbReference>
<dbReference type="InterPro" id="IPR007553">
    <property type="entry name" value="2-thiour_desulf"/>
</dbReference>
<organism evidence="1 2">
    <name type="scientific">Breznakia pachnodae</name>
    <dbReference type="NCBI Taxonomy" id="265178"/>
    <lineage>
        <taxon>Bacteria</taxon>
        <taxon>Bacillati</taxon>
        <taxon>Bacillota</taxon>
        <taxon>Erysipelotrichia</taxon>
        <taxon>Erysipelotrichales</taxon>
        <taxon>Erysipelotrichaceae</taxon>
        <taxon>Breznakia</taxon>
    </lineage>
</organism>
<evidence type="ECO:0000313" key="1">
    <source>
        <dbReference type="EMBL" id="MDQ0361152.1"/>
    </source>
</evidence>
<reference evidence="1 2" key="1">
    <citation type="submission" date="2023-07" db="EMBL/GenBank/DDBJ databases">
        <title>Genomic Encyclopedia of Type Strains, Phase IV (KMG-IV): sequencing the most valuable type-strain genomes for metagenomic binning, comparative biology and taxonomic classification.</title>
        <authorList>
            <person name="Goeker M."/>
        </authorList>
    </citation>
    <scope>NUCLEOTIDE SEQUENCE [LARGE SCALE GENOMIC DNA]</scope>
    <source>
        <strain evidence="1 2">DSM 16784</strain>
    </source>
</reference>
<comment type="caution">
    <text evidence="1">The sequence shown here is derived from an EMBL/GenBank/DDBJ whole genome shotgun (WGS) entry which is preliminary data.</text>
</comment>
<dbReference type="PANTHER" id="PTHR30087:SF1">
    <property type="entry name" value="HYPOTHETICAL CYTOSOLIC PROTEIN"/>
    <property type="match status" value="1"/>
</dbReference>
<dbReference type="EMBL" id="JAUSUR010000003">
    <property type="protein sequence ID" value="MDQ0361152.1"/>
    <property type="molecule type" value="Genomic_DNA"/>
</dbReference>
<keyword evidence="2" id="KW-1185">Reference proteome</keyword>
<name>A0ABU0E2N4_9FIRM</name>
<dbReference type="Proteomes" id="UP001230220">
    <property type="component" value="Unassembled WGS sequence"/>
</dbReference>
<evidence type="ECO:0000313" key="2">
    <source>
        <dbReference type="Proteomes" id="UP001230220"/>
    </source>
</evidence>
<sequence>MKKKVLVSSCLLGEKCRYNGSGEEDAYVLEYIKDMEVYPVCPEVMGGMSTPRSPCEIYKGRVVSKVGEDTTDYFESGANMVVDLAKQEGIDLAVFKSCSPSCGCGQIYDGTFNGILIHGDGICVKKLKENGIQVINNEELKKEV</sequence>
<gene>
    <name evidence="1" type="ORF">J2S15_001899</name>
</gene>